<dbReference type="EMBL" id="MNAN01000037">
    <property type="protein sequence ID" value="OHU93436.1"/>
    <property type="molecule type" value="Genomic_DNA"/>
</dbReference>
<evidence type="ECO:0000313" key="2">
    <source>
        <dbReference type="Proteomes" id="UP000180253"/>
    </source>
</evidence>
<comment type="caution">
    <text evidence="1">The sequence shown here is derived from an EMBL/GenBank/DDBJ whole genome shotgun (WGS) entry which is preliminary data.</text>
</comment>
<dbReference type="RefSeq" id="WP_070993591.1">
    <property type="nucleotide sequence ID" value="NZ_CBCSHD010000012.1"/>
</dbReference>
<reference evidence="1 2" key="1">
    <citation type="submission" date="2016-10" db="EMBL/GenBank/DDBJ databases">
        <title>Pseudoalteromonas amylolytica sp. nov., isolated from the surface seawater.</title>
        <authorList>
            <person name="Wu Y.-H."/>
            <person name="Cheng H."/>
            <person name="Jin X.-B."/>
            <person name="Wang C.-S."/>
            <person name="Xu X.-W."/>
        </authorList>
    </citation>
    <scope>NUCLEOTIDE SEQUENCE [LARGE SCALE GENOMIC DNA]</scope>
    <source>
        <strain evidence="1 2">JCM 12483</strain>
    </source>
</reference>
<evidence type="ECO:0008006" key="3">
    <source>
        <dbReference type="Google" id="ProtNLM"/>
    </source>
</evidence>
<protein>
    <recommendedName>
        <fullName evidence="3">Chemotaxis methyl-accepting receptor HlyB-like 4HB MCP domain-containing protein</fullName>
    </recommendedName>
</protein>
<proteinExistence type="predicted"/>
<gene>
    <name evidence="1" type="ORF">BIW53_18925</name>
</gene>
<name>A0A1S1N242_9GAMM</name>
<sequence length="210" mass="23332">MKSWVFAVIGGLLILGSSAISGIWVTSLESSLNKYSEKIAEKKLALARADSAYTQAQIRSEFATLTRTVVRYSDFQNEEIQQQWDAVYSASLYPIILMLREANGLSITKPEISSLITLQENASSGDKQAYKKLQAHQIELVRTSGTYRAGLVLEIGQLEAKKNAESSTIAKIKEFAIFIQLLGLIILLMKEVPEKTLRKTSDDDQSQPQT</sequence>
<dbReference type="Proteomes" id="UP000180253">
    <property type="component" value="Unassembled WGS sequence"/>
</dbReference>
<organism evidence="1 2">
    <name type="scientific">Pseudoalteromonas byunsanensis</name>
    <dbReference type="NCBI Taxonomy" id="327939"/>
    <lineage>
        <taxon>Bacteria</taxon>
        <taxon>Pseudomonadati</taxon>
        <taxon>Pseudomonadota</taxon>
        <taxon>Gammaproteobacteria</taxon>
        <taxon>Alteromonadales</taxon>
        <taxon>Pseudoalteromonadaceae</taxon>
        <taxon>Pseudoalteromonas</taxon>
    </lineage>
</organism>
<dbReference type="AlphaFoldDB" id="A0A1S1N242"/>
<keyword evidence="2" id="KW-1185">Reference proteome</keyword>
<evidence type="ECO:0000313" key="1">
    <source>
        <dbReference type="EMBL" id="OHU93436.1"/>
    </source>
</evidence>
<accession>A0A1S1N242</accession>